<keyword evidence="3" id="KW-1185">Reference proteome</keyword>
<dbReference type="InterPro" id="IPR036628">
    <property type="entry name" value="Clp_N_dom_sf"/>
</dbReference>
<feature type="region of interest" description="Disordered" evidence="1">
    <location>
        <begin position="249"/>
        <end position="279"/>
    </location>
</feature>
<evidence type="ECO:0008006" key="4">
    <source>
        <dbReference type="Google" id="ProtNLM"/>
    </source>
</evidence>
<accession>A0ABS8P9X6</accession>
<evidence type="ECO:0000256" key="1">
    <source>
        <dbReference type="SAM" id="MobiDB-lite"/>
    </source>
</evidence>
<dbReference type="EMBL" id="JAJNDB010000001">
    <property type="protein sequence ID" value="MCD2193809.1"/>
    <property type="molecule type" value="Genomic_DNA"/>
</dbReference>
<evidence type="ECO:0000313" key="3">
    <source>
        <dbReference type="Proteomes" id="UP001199469"/>
    </source>
</evidence>
<dbReference type="RefSeq" id="WP_230732676.1">
    <property type="nucleotide sequence ID" value="NZ_JAJNDB010000001.1"/>
</dbReference>
<protein>
    <recommendedName>
        <fullName evidence="4">ClpA/ClpB-like protein</fullName>
    </recommendedName>
</protein>
<comment type="caution">
    <text evidence="2">The sequence shown here is derived from an EMBL/GenBank/DDBJ whole genome shotgun (WGS) entry which is preliminary data.</text>
</comment>
<feature type="compositionally biased region" description="Basic and acidic residues" evidence="1">
    <location>
        <begin position="268"/>
        <end position="279"/>
    </location>
</feature>
<proteinExistence type="predicted"/>
<sequence length="279" mass="28082">MTVTPIFDDLTAHGAAVEDPAARRTMGGGIVVAPARRPSPVPRPGPEDATAFGQGCLDDDRPAAATIGSRPADDVLVGLVEAARREVAVLGHGRVGTEHLLLAVVRGGGEVGRAFGLRRAGAAVIAAACADGPTPGELLAPDGAAGLSTSATAALDRARRRAAAHGRPCRPTDLALGLLEAGRSATLLAVLGIDRDDLADVLGREDLALPVTAPARADVRPDVPAPTPVGTVAPVALMLPGAPVVPDATAPLRIGPPPGSPALRGARGRVDRPRLDRPA</sequence>
<dbReference type="Proteomes" id="UP001199469">
    <property type="component" value="Unassembled WGS sequence"/>
</dbReference>
<reference evidence="2 3" key="1">
    <citation type="submission" date="2021-11" db="EMBL/GenBank/DDBJ databases">
        <title>Draft genome sequence of Actinomycetospora sp. SF1 isolated from the rhizosphere soil.</title>
        <authorList>
            <person name="Duangmal K."/>
            <person name="Chantavorakit T."/>
        </authorList>
    </citation>
    <scope>NUCLEOTIDE SEQUENCE [LARGE SCALE GENOMIC DNA]</scope>
    <source>
        <strain evidence="2 3">TBRC 5722</strain>
    </source>
</reference>
<feature type="region of interest" description="Disordered" evidence="1">
    <location>
        <begin position="33"/>
        <end position="53"/>
    </location>
</feature>
<organism evidence="2 3">
    <name type="scientific">Actinomycetospora endophytica</name>
    <dbReference type="NCBI Taxonomy" id="2291215"/>
    <lineage>
        <taxon>Bacteria</taxon>
        <taxon>Bacillati</taxon>
        <taxon>Actinomycetota</taxon>
        <taxon>Actinomycetes</taxon>
        <taxon>Pseudonocardiales</taxon>
        <taxon>Pseudonocardiaceae</taxon>
        <taxon>Actinomycetospora</taxon>
    </lineage>
</organism>
<name>A0ABS8P9X6_9PSEU</name>
<gene>
    <name evidence="2" type="ORF">LQ327_10525</name>
</gene>
<evidence type="ECO:0000313" key="2">
    <source>
        <dbReference type="EMBL" id="MCD2193809.1"/>
    </source>
</evidence>
<dbReference type="Gene3D" id="1.10.1780.10">
    <property type="entry name" value="Clp, N-terminal domain"/>
    <property type="match status" value="1"/>
</dbReference>